<dbReference type="Gene3D" id="1.10.10.750">
    <property type="entry name" value="Ypt/Rab-GAP domain of gyp1p, domain 1"/>
    <property type="match status" value="1"/>
</dbReference>
<sequence length="619" mass="71282">ITKSEMSSNSSDSTNKYSSEEDSSQGESSKTSSHNSTKHLNKQDSSENNSTSSDNENEPRSSSKNNQINNNTDNAILKKDGSSEDSDYEKSQYSSDENESKSSRESTNKETNENHERFNGSPNHPNSDTSLEESKIQSKQKESSDDSKQDSNQTSEEDDEAPTESSPSNREEKITNSIKNSQSDREETNSTCHSEEVETKSTKESYYSSESSDEDVKNSSRTQSKSIKKSSDSKNNKSSKKSANSDDSDNETESGAGSKQKNEDSDNLSADTQSAPFDFTVVSPNTQLNPKTDRFGWAIEDDEQVPTKRNKKLEKEENQKEKERESKWIYMMKKENWKKFFDKKGKYRKVLERRVKKGIPDCLRSRAWRLILDPHAVDNPNRPTIDSYYDKGVPQCDYVIRVDIPRTMPRVPMFTRKDVRISLYRVLRAYSNADPELGYYQGMAFSAALLMSYMDETNAFWSFVGLMKGKNHKLRDFYDNSFTKLKEVNKVWDYLLLKKFKDVHDNLKKNNIEHLLYTTSWFLCAFMNINFETALKLRIFDRFTLFGTRALISFGATIVDMNKVELAKGTFDVVIPILQNPHSTPAMKNWRQIIKVYDKNFLTQKEYKHYFKKAGVKYF</sequence>
<evidence type="ECO:0000256" key="1">
    <source>
        <dbReference type="SAM" id="MobiDB-lite"/>
    </source>
</evidence>
<dbReference type="PANTHER" id="PTHR47219:SF9">
    <property type="entry name" value="GTPASE ACTIVATING PROTEIN AND CENTROSOME-ASSOCIATED, ISOFORM B"/>
    <property type="match status" value="1"/>
</dbReference>
<name>A0ABR2IZH0_9EUKA</name>
<dbReference type="Proteomes" id="UP001470230">
    <property type="component" value="Unassembled WGS sequence"/>
</dbReference>
<feature type="compositionally biased region" description="Basic and acidic residues" evidence="1">
    <location>
        <begin position="132"/>
        <end position="149"/>
    </location>
</feature>
<dbReference type="PROSITE" id="PS50086">
    <property type="entry name" value="TBC_RABGAP"/>
    <property type="match status" value="1"/>
</dbReference>
<dbReference type="Gene3D" id="1.10.8.270">
    <property type="entry name" value="putative rabgap domain of human tbc1 domain family member 14 like domains"/>
    <property type="match status" value="1"/>
</dbReference>
<reference evidence="3 4" key="1">
    <citation type="submission" date="2024-04" db="EMBL/GenBank/DDBJ databases">
        <title>Tritrichomonas musculus Genome.</title>
        <authorList>
            <person name="Alves-Ferreira E."/>
            <person name="Grigg M."/>
            <person name="Lorenzi H."/>
            <person name="Galac M."/>
        </authorList>
    </citation>
    <scope>NUCLEOTIDE SEQUENCE [LARGE SCALE GENOMIC DNA]</scope>
    <source>
        <strain evidence="3 4">EAF2021</strain>
    </source>
</reference>
<feature type="compositionally biased region" description="Low complexity" evidence="1">
    <location>
        <begin position="1"/>
        <end position="17"/>
    </location>
</feature>
<feature type="compositionally biased region" description="Polar residues" evidence="1">
    <location>
        <begin position="120"/>
        <end position="129"/>
    </location>
</feature>
<evidence type="ECO:0000313" key="4">
    <source>
        <dbReference type="Proteomes" id="UP001470230"/>
    </source>
</evidence>
<proteinExistence type="predicted"/>
<dbReference type="EMBL" id="JAPFFF010000014">
    <property type="protein sequence ID" value="KAK8871021.1"/>
    <property type="molecule type" value="Genomic_DNA"/>
</dbReference>
<dbReference type="Pfam" id="PF00566">
    <property type="entry name" value="RabGAP-TBC"/>
    <property type="match status" value="1"/>
</dbReference>
<feature type="compositionally biased region" description="Low complexity" evidence="1">
    <location>
        <begin position="25"/>
        <end position="35"/>
    </location>
</feature>
<dbReference type="InterPro" id="IPR050302">
    <property type="entry name" value="Rab_GAP_TBC_domain"/>
</dbReference>
<dbReference type="PANTHER" id="PTHR47219">
    <property type="entry name" value="RAB GTPASE-ACTIVATING PROTEIN 1-LIKE"/>
    <property type="match status" value="1"/>
</dbReference>
<dbReference type="SUPFAM" id="SSF47923">
    <property type="entry name" value="Ypt/Rab-GAP domain of gyp1p"/>
    <property type="match status" value="2"/>
</dbReference>
<keyword evidence="4" id="KW-1185">Reference proteome</keyword>
<feature type="region of interest" description="Disordered" evidence="1">
    <location>
        <begin position="1"/>
        <end position="323"/>
    </location>
</feature>
<feature type="compositionally biased region" description="Basic and acidic residues" evidence="1">
    <location>
        <begin position="182"/>
        <end position="203"/>
    </location>
</feature>
<protein>
    <recommendedName>
        <fullName evidence="2">Rab-GAP TBC domain-containing protein</fullName>
    </recommendedName>
</protein>
<dbReference type="Gene3D" id="1.10.472.80">
    <property type="entry name" value="Ypt/Rab-GAP domain of gyp1p, domain 3"/>
    <property type="match status" value="1"/>
</dbReference>
<evidence type="ECO:0000259" key="2">
    <source>
        <dbReference type="PROSITE" id="PS50086"/>
    </source>
</evidence>
<evidence type="ECO:0000313" key="3">
    <source>
        <dbReference type="EMBL" id="KAK8871021.1"/>
    </source>
</evidence>
<gene>
    <name evidence="3" type="ORF">M9Y10_008934</name>
</gene>
<feature type="compositionally biased region" description="Basic and acidic residues" evidence="1">
    <location>
        <begin position="98"/>
        <end position="118"/>
    </location>
</feature>
<feature type="domain" description="Rab-GAP TBC" evidence="2">
    <location>
        <begin position="358"/>
        <end position="547"/>
    </location>
</feature>
<feature type="non-terminal residue" evidence="3">
    <location>
        <position position="1"/>
    </location>
</feature>
<dbReference type="InterPro" id="IPR035969">
    <property type="entry name" value="Rab-GAP_TBC_sf"/>
</dbReference>
<organism evidence="3 4">
    <name type="scientific">Tritrichomonas musculus</name>
    <dbReference type="NCBI Taxonomy" id="1915356"/>
    <lineage>
        <taxon>Eukaryota</taxon>
        <taxon>Metamonada</taxon>
        <taxon>Parabasalia</taxon>
        <taxon>Tritrichomonadida</taxon>
        <taxon>Tritrichomonadidae</taxon>
        <taxon>Tritrichomonas</taxon>
    </lineage>
</organism>
<dbReference type="InterPro" id="IPR000195">
    <property type="entry name" value="Rab-GAP-TBC_dom"/>
</dbReference>
<accession>A0ABR2IZH0</accession>
<comment type="caution">
    <text evidence="3">The sequence shown here is derived from an EMBL/GenBank/DDBJ whole genome shotgun (WGS) entry which is preliminary data.</text>
</comment>
<feature type="compositionally biased region" description="Basic and acidic residues" evidence="1">
    <location>
        <begin position="313"/>
        <end position="323"/>
    </location>
</feature>
<feature type="compositionally biased region" description="Low complexity" evidence="1">
    <location>
        <begin position="65"/>
        <end position="74"/>
    </location>
</feature>
<dbReference type="SMART" id="SM00164">
    <property type="entry name" value="TBC"/>
    <property type="match status" value="1"/>
</dbReference>